<sequence length="293" mass="32043">MKDFPGVSFVSNGATSFRLKLEPWHLPSTTPLPSSFPFCLARRPSGVCVLELLYRAFCPCLTLNAPPPPSPPPRRTVSIDLCTSLQGLPNQSHCIEYLSILAQAAMAALAPPRPSPFAGQPFDVAVAGTGALVEEWLEVRKVSETPGVCSPTSSVLVFVSEYSLLGQSTMAKSKKWYHGCISGVPILTLVKRLWTASGEGLRTNRYRLPRWVYLTVFSMMWAAAIGQVAVAIPEALEASRDQWKNSQPKTYDDPMCSKLPVDRAYRILVRGAVAGLPMLVTLTIFLFPALYKA</sequence>
<dbReference type="AlphaFoldDB" id="A0A163K1G4"/>
<dbReference type="OrthoDB" id="3766999at2759"/>
<organism evidence="1 2">
    <name type="scientific">Didymella rabiei</name>
    <name type="common">Chickpea ascochyta blight fungus</name>
    <name type="synonym">Mycosphaerella rabiei</name>
    <dbReference type="NCBI Taxonomy" id="5454"/>
    <lineage>
        <taxon>Eukaryota</taxon>
        <taxon>Fungi</taxon>
        <taxon>Dikarya</taxon>
        <taxon>Ascomycota</taxon>
        <taxon>Pezizomycotina</taxon>
        <taxon>Dothideomycetes</taxon>
        <taxon>Pleosporomycetidae</taxon>
        <taxon>Pleosporales</taxon>
        <taxon>Pleosporineae</taxon>
        <taxon>Didymellaceae</taxon>
        <taxon>Ascochyta</taxon>
    </lineage>
</organism>
<accession>A0A163K1G4</accession>
<keyword evidence="2" id="KW-1185">Reference proteome</keyword>
<proteinExistence type="predicted"/>
<reference evidence="1 2" key="1">
    <citation type="journal article" date="2016" name="Sci. Rep.">
        <title>Draft genome sequencing and secretome analysis of fungal phytopathogen Ascochyta rabiei provides insight into the necrotrophic effector repertoire.</title>
        <authorList>
            <person name="Verma S."/>
            <person name="Gazara R.K."/>
            <person name="Nizam S."/>
            <person name="Parween S."/>
            <person name="Chattopadhyay D."/>
            <person name="Verma P.K."/>
        </authorList>
    </citation>
    <scope>NUCLEOTIDE SEQUENCE [LARGE SCALE GENOMIC DNA]</scope>
    <source>
        <strain evidence="1 2">ArDII</strain>
    </source>
</reference>
<dbReference type="EMBL" id="JYNV01000101">
    <property type="protein sequence ID" value="KZM26718.1"/>
    <property type="molecule type" value="Genomic_DNA"/>
</dbReference>
<name>A0A163K1G4_DIDRA</name>
<comment type="caution">
    <text evidence="1">The sequence shown here is derived from an EMBL/GenBank/DDBJ whole genome shotgun (WGS) entry which is preliminary data.</text>
</comment>
<gene>
    <name evidence="1" type="ORF">ST47_g2164</name>
</gene>
<evidence type="ECO:0000313" key="1">
    <source>
        <dbReference type="EMBL" id="KZM26718.1"/>
    </source>
</evidence>
<dbReference type="Proteomes" id="UP000076837">
    <property type="component" value="Unassembled WGS sequence"/>
</dbReference>
<protein>
    <submittedName>
        <fullName evidence="1">Uncharacterized protein</fullName>
    </submittedName>
</protein>
<evidence type="ECO:0000313" key="2">
    <source>
        <dbReference type="Proteomes" id="UP000076837"/>
    </source>
</evidence>